<dbReference type="Proteomes" id="UP000285456">
    <property type="component" value="Unassembled WGS sequence"/>
</dbReference>
<keyword evidence="1" id="KW-0812">Transmembrane</keyword>
<keyword evidence="1" id="KW-0472">Membrane</keyword>
<dbReference type="RefSeq" id="WP_118889136.1">
    <property type="nucleotide sequence ID" value="NZ_PHUT01000004.1"/>
</dbReference>
<gene>
    <name evidence="2" type="ORF">D1B32_09015</name>
</gene>
<sequence>MYTLKKLTLYTLIILLIISIFQDLMVSNSRNVEHDAEQIKISSSNEYTIAHVKVLPGDTIFSIVESLNEDSISMFHSEDIIKHFKELNPTTDPHKLKPDTFYYFPLYQ</sequence>
<reference evidence="2 3" key="1">
    <citation type="journal article" date="2007" name="Int. J. Syst. Evol. Microbiol.">
        <title>Oceanobacillus profundus sp. nov., isolated from a deep-sea sediment core.</title>
        <authorList>
            <person name="Kim Y.G."/>
            <person name="Choi D.H."/>
            <person name="Hyun S."/>
            <person name="Cho B.C."/>
        </authorList>
    </citation>
    <scope>NUCLEOTIDE SEQUENCE [LARGE SCALE GENOMIC DNA]</scope>
    <source>
        <strain evidence="2 3">DSM 18246</strain>
    </source>
</reference>
<evidence type="ECO:0008006" key="4">
    <source>
        <dbReference type="Google" id="ProtNLM"/>
    </source>
</evidence>
<dbReference type="EMBL" id="QWEH01000004">
    <property type="protein sequence ID" value="RHW33175.1"/>
    <property type="molecule type" value="Genomic_DNA"/>
</dbReference>
<organism evidence="2 3">
    <name type="scientific">Oceanobacillus profundus</name>
    <dbReference type="NCBI Taxonomy" id="372463"/>
    <lineage>
        <taxon>Bacteria</taxon>
        <taxon>Bacillati</taxon>
        <taxon>Bacillota</taxon>
        <taxon>Bacilli</taxon>
        <taxon>Bacillales</taxon>
        <taxon>Bacillaceae</taxon>
        <taxon>Oceanobacillus</taxon>
    </lineage>
</organism>
<evidence type="ECO:0000313" key="2">
    <source>
        <dbReference type="EMBL" id="RHW33175.1"/>
    </source>
</evidence>
<evidence type="ECO:0000256" key="1">
    <source>
        <dbReference type="SAM" id="Phobius"/>
    </source>
</evidence>
<accession>A0A417YJB6</accession>
<keyword evidence="3" id="KW-1185">Reference proteome</keyword>
<keyword evidence="1" id="KW-1133">Transmembrane helix</keyword>
<name>A0A417YJB6_9BACI</name>
<dbReference type="AlphaFoldDB" id="A0A417YJB6"/>
<comment type="caution">
    <text evidence="2">The sequence shown here is derived from an EMBL/GenBank/DDBJ whole genome shotgun (WGS) entry which is preliminary data.</text>
</comment>
<dbReference type="OrthoDB" id="2691912at2"/>
<protein>
    <recommendedName>
        <fullName evidence="4">LysM domain-containing protein</fullName>
    </recommendedName>
</protein>
<feature type="transmembrane region" description="Helical" evidence="1">
    <location>
        <begin position="7"/>
        <end position="25"/>
    </location>
</feature>
<evidence type="ECO:0000313" key="3">
    <source>
        <dbReference type="Proteomes" id="UP000285456"/>
    </source>
</evidence>
<proteinExistence type="predicted"/>